<dbReference type="EMBL" id="AORV01000026">
    <property type="protein sequence ID" value="EMS72526.1"/>
    <property type="molecule type" value="Genomic_DNA"/>
</dbReference>
<dbReference type="GO" id="GO:0005886">
    <property type="term" value="C:plasma membrane"/>
    <property type="evidence" value="ECO:0007669"/>
    <property type="project" value="UniProtKB-SubCell"/>
</dbReference>
<evidence type="ECO:0000256" key="1">
    <source>
        <dbReference type="ARBA" id="ARBA00004651"/>
    </source>
</evidence>
<dbReference type="GO" id="GO:0005524">
    <property type="term" value="F:ATP binding"/>
    <property type="evidence" value="ECO:0007669"/>
    <property type="project" value="UniProtKB-KW"/>
</dbReference>
<evidence type="ECO:0000256" key="6">
    <source>
        <dbReference type="ARBA" id="ARBA00022989"/>
    </source>
</evidence>
<dbReference type="PROSITE" id="PS50929">
    <property type="entry name" value="ABC_TM1F"/>
    <property type="match status" value="1"/>
</dbReference>
<comment type="subcellular location">
    <subcellularLocation>
        <location evidence="1">Cell membrane</location>
        <topology evidence="1">Multi-pass membrane protein</topology>
    </subcellularLocation>
</comment>
<organism evidence="11 12">
    <name type="scientific">Ruminiclostridium cellobioparum subsp. termitidis CT1112</name>
    <dbReference type="NCBI Taxonomy" id="1195236"/>
    <lineage>
        <taxon>Bacteria</taxon>
        <taxon>Bacillati</taxon>
        <taxon>Bacillota</taxon>
        <taxon>Clostridia</taxon>
        <taxon>Eubacteriales</taxon>
        <taxon>Oscillospiraceae</taxon>
        <taxon>Ruminiclostridium</taxon>
    </lineage>
</organism>
<dbReference type="Pfam" id="PF00664">
    <property type="entry name" value="ABC_membrane"/>
    <property type="match status" value="1"/>
</dbReference>
<dbReference type="Gene3D" id="1.20.1560.10">
    <property type="entry name" value="ABC transporter type 1, transmembrane domain"/>
    <property type="match status" value="1"/>
</dbReference>
<feature type="transmembrane region" description="Helical" evidence="8">
    <location>
        <begin position="21"/>
        <end position="42"/>
    </location>
</feature>
<evidence type="ECO:0000313" key="12">
    <source>
        <dbReference type="Proteomes" id="UP000014155"/>
    </source>
</evidence>
<keyword evidence="7 8" id="KW-0472">Membrane</keyword>
<dbReference type="InterPro" id="IPR027417">
    <property type="entry name" value="P-loop_NTPase"/>
</dbReference>
<keyword evidence="12" id="KW-1185">Reference proteome</keyword>
<keyword evidence="3 8" id="KW-0812">Transmembrane</keyword>
<dbReference type="InterPro" id="IPR003593">
    <property type="entry name" value="AAA+_ATPase"/>
</dbReference>
<feature type="transmembrane region" description="Helical" evidence="8">
    <location>
        <begin position="157"/>
        <end position="174"/>
    </location>
</feature>
<dbReference type="AlphaFoldDB" id="S0FQ85"/>
<evidence type="ECO:0000256" key="5">
    <source>
        <dbReference type="ARBA" id="ARBA00022840"/>
    </source>
</evidence>
<dbReference type="GO" id="GO:0015421">
    <property type="term" value="F:ABC-type oligopeptide transporter activity"/>
    <property type="evidence" value="ECO:0007669"/>
    <property type="project" value="TreeGrafter"/>
</dbReference>
<evidence type="ECO:0000256" key="2">
    <source>
        <dbReference type="ARBA" id="ARBA00022448"/>
    </source>
</evidence>
<dbReference type="PANTHER" id="PTHR43394:SF1">
    <property type="entry name" value="ATP-BINDING CASSETTE SUB-FAMILY B MEMBER 10, MITOCHONDRIAL"/>
    <property type="match status" value="1"/>
</dbReference>
<feature type="domain" description="ABC transmembrane type-1" evidence="10">
    <location>
        <begin position="18"/>
        <end position="298"/>
    </location>
</feature>
<dbReference type="PROSITE" id="PS50893">
    <property type="entry name" value="ABC_TRANSPORTER_2"/>
    <property type="match status" value="1"/>
</dbReference>
<dbReference type="FunFam" id="3.40.50.300:FF:000287">
    <property type="entry name" value="Multidrug ABC transporter ATP-binding protein"/>
    <property type="match status" value="1"/>
</dbReference>
<dbReference type="PATRIC" id="fig|1195236.3.peg.1675"/>
<dbReference type="STRING" id="1195236.CTER_1357"/>
<keyword evidence="4" id="KW-0547">Nucleotide-binding</keyword>
<name>S0FQ85_RUMCE</name>
<dbReference type="InterPro" id="IPR036640">
    <property type="entry name" value="ABC1_TM_sf"/>
</dbReference>
<comment type="caution">
    <text evidence="11">The sequence shown here is derived from an EMBL/GenBank/DDBJ whole genome shotgun (WGS) entry which is preliminary data.</text>
</comment>
<evidence type="ECO:0000259" key="9">
    <source>
        <dbReference type="PROSITE" id="PS50893"/>
    </source>
</evidence>
<dbReference type="PANTHER" id="PTHR43394">
    <property type="entry name" value="ATP-DEPENDENT PERMEASE MDL1, MITOCHONDRIAL"/>
    <property type="match status" value="1"/>
</dbReference>
<dbReference type="CDD" id="cd07346">
    <property type="entry name" value="ABC_6TM_exporters"/>
    <property type="match status" value="1"/>
</dbReference>
<feature type="transmembrane region" description="Helical" evidence="8">
    <location>
        <begin position="243"/>
        <end position="264"/>
    </location>
</feature>
<keyword evidence="6 8" id="KW-1133">Transmembrane helix</keyword>
<dbReference type="InterPro" id="IPR017871">
    <property type="entry name" value="ABC_transporter-like_CS"/>
</dbReference>
<keyword evidence="2" id="KW-0813">Transport</keyword>
<gene>
    <name evidence="11" type="ORF">CTER_1357</name>
</gene>
<dbReference type="PROSITE" id="PS00211">
    <property type="entry name" value="ABC_TRANSPORTER_1"/>
    <property type="match status" value="1"/>
</dbReference>
<dbReference type="Pfam" id="PF00005">
    <property type="entry name" value="ABC_tran"/>
    <property type="match status" value="1"/>
</dbReference>
<feature type="domain" description="ABC transporter" evidence="9">
    <location>
        <begin position="329"/>
        <end position="563"/>
    </location>
</feature>
<accession>S0FQ85</accession>
<keyword evidence="5 11" id="KW-0067">ATP-binding</keyword>
<protein>
    <submittedName>
        <fullName evidence="11">ABC transporter, permease/ATP-binding protein</fullName>
    </submittedName>
</protein>
<evidence type="ECO:0000313" key="11">
    <source>
        <dbReference type="EMBL" id="EMS72526.1"/>
    </source>
</evidence>
<evidence type="ECO:0000256" key="8">
    <source>
        <dbReference type="SAM" id="Phobius"/>
    </source>
</evidence>
<evidence type="ECO:0000259" key="10">
    <source>
        <dbReference type="PROSITE" id="PS50929"/>
    </source>
</evidence>
<feature type="transmembrane region" description="Helical" evidence="8">
    <location>
        <begin position="54"/>
        <end position="79"/>
    </location>
</feature>
<dbReference type="SUPFAM" id="SSF52540">
    <property type="entry name" value="P-loop containing nucleoside triphosphate hydrolases"/>
    <property type="match status" value="1"/>
</dbReference>
<dbReference type="SMART" id="SM00382">
    <property type="entry name" value="AAA"/>
    <property type="match status" value="1"/>
</dbReference>
<dbReference type="InterPro" id="IPR039421">
    <property type="entry name" value="Type_1_exporter"/>
</dbReference>
<reference evidence="11 12" key="1">
    <citation type="journal article" date="2013" name="Genome Announc.">
        <title>Draft Genome Sequence of the Cellulolytic, Mesophilic, Anaerobic Bacterium Clostridium termitidis Strain CT1112 (DSM 5398).</title>
        <authorList>
            <person name="Lal S."/>
            <person name="Ramachandran U."/>
            <person name="Zhang X."/>
            <person name="Munir R."/>
            <person name="Sparling R."/>
            <person name="Levin D.B."/>
        </authorList>
    </citation>
    <scope>NUCLEOTIDE SEQUENCE [LARGE SCALE GENOMIC DNA]</scope>
    <source>
        <strain evidence="11 12">CT1112</strain>
    </source>
</reference>
<dbReference type="InterPro" id="IPR011527">
    <property type="entry name" value="ABC1_TM_dom"/>
</dbReference>
<dbReference type="SUPFAM" id="SSF90123">
    <property type="entry name" value="ABC transporter transmembrane region"/>
    <property type="match status" value="1"/>
</dbReference>
<evidence type="ECO:0000256" key="7">
    <source>
        <dbReference type="ARBA" id="ARBA00023136"/>
    </source>
</evidence>
<dbReference type="eggNOG" id="COG1132">
    <property type="taxonomic scope" value="Bacteria"/>
</dbReference>
<evidence type="ECO:0000256" key="3">
    <source>
        <dbReference type="ARBA" id="ARBA00022692"/>
    </source>
</evidence>
<dbReference type="RefSeq" id="WP_004624751.1">
    <property type="nucleotide sequence ID" value="NZ_AORV01000026.1"/>
</dbReference>
<proteinExistence type="predicted"/>
<dbReference type="Gene3D" id="3.40.50.300">
    <property type="entry name" value="P-loop containing nucleotide triphosphate hydrolases"/>
    <property type="match status" value="1"/>
</dbReference>
<sequence length="577" mass="64244">MIKELFAHISKKGKRMLAAATIANTISSLLFAGIMLTVFRMLTAITEGKKDLAGYWWLMIGMLAAKFVASIISVGTTHFGGFEMEMNLKEKIIRRLKQFSLGFYTRERLGEISTVVQNDVDNLEGAVAHLGSRVVSDTLTSLVVGIALFILDWRMGLVMISLLPLALWMQAAGIKRSLVLKEENKRNLADMVSRFVEYTKGIPLLKAFPENIFFQNRLKESARCFKESSKAESRAGAGDSARYFIPFELCFGLLALIGGILTWYKILDADGYVYFIVFSQEFYKPFAGLESYRMSYTGARDSYGRIAKLLGAPVMENPIAPKSANRFDIHFDHVSFRYEENGFELKDADFTLEQGSLTALVGPSGSGKTTITSLLLRFWDCQSGKIEIGGVDIREMDYDELLSKISIVMQNVILFADTVYENIKMGNSRATKEQVIDAAKKAMIHHFIMSLPDGYKTMLGEGGAGLSGGQKQRLSIARALLKDSPVVLLDEATSNVDSMNEVSIQKAVSNLAIGRTVLVIAHHLQTIRSADRILVFQEGRIAERGRHSELIDEGGLYYELWAAQQQAKTWKIESQTA</sequence>
<dbReference type="InterPro" id="IPR003439">
    <property type="entry name" value="ABC_transporter-like_ATP-bd"/>
</dbReference>
<evidence type="ECO:0000256" key="4">
    <source>
        <dbReference type="ARBA" id="ARBA00022741"/>
    </source>
</evidence>
<dbReference type="Proteomes" id="UP000014155">
    <property type="component" value="Unassembled WGS sequence"/>
</dbReference>
<dbReference type="GO" id="GO:0016887">
    <property type="term" value="F:ATP hydrolysis activity"/>
    <property type="evidence" value="ECO:0007669"/>
    <property type="project" value="InterPro"/>
</dbReference>